<reference evidence="1" key="1">
    <citation type="submission" date="2022-08" db="UniProtKB">
        <authorList>
            <consortium name="EnsemblMetazoa"/>
        </authorList>
    </citation>
    <scope>IDENTIFICATION</scope>
    <source>
        <strain evidence="1">Israel</strain>
    </source>
</reference>
<keyword evidence="2" id="KW-1185">Reference proteome</keyword>
<dbReference type="EnsemblMetazoa" id="PPAI004132-RA">
    <property type="protein sequence ID" value="PPAI004132-PA"/>
    <property type="gene ID" value="PPAI004132"/>
</dbReference>
<dbReference type="VEuPathDB" id="VectorBase:PPAPM1_007376"/>
<sequence length="235" mass="27144">MQLVESGEVQSNGSAIDEIRDLKSQLRQLTRKMTQMQTLVQKVGSLQNKPQVNLDLPSDTAEGRLVKEAFPLKCYEKMQLVEEQLESNDNFYNEMVKHFDIICGSSIGVAGIGTGKKYSYILCDHFFDRQFLTSFTWTGSTRLEQPKRSMRDFKQILISFLRIINSSDATFNMIDLEEFFKCVLKNSRKRAESSESMNRRMSAPKMKKKKNNDLNELDGYAFEIHAAMKHEEEII</sequence>
<dbReference type="InterPro" id="IPR032071">
    <property type="entry name" value="DUF4806"/>
</dbReference>
<accession>A0A1B0D920</accession>
<organism evidence="1 2">
    <name type="scientific">Phlebotomus papatasi</name>
    <name type="common">Sandfly</name>
    <dbReference type="NCBI Taxonomy" id="29031"/>
    <lineage>
        <taxon>Eukaryota</taxon>
        <taxon>Metazoa</taxon>
        <taxon>Ecdysozoa</taxon>
        <taxon>Arthropoda</taxon>
        <taxon>Hexapoda</taxon>
        <taxon>Insecta</taxon>
        <taxon>Pterygota</taxon>
        <taxon>Neoptera</taxon>
        <taxon>Endopterygota</taxon>
        <taxon>Diptera</taxon>
        <taxon>Nematocera</taxon>
        <taxon>Psychodoidea</taxon>
        <taxon>Psychodidae</taxon>
        <taxon>Phlebotomus</taxon>
        <taxon>Phlebotomus</taxon>
    </lineage>
</organism>
<dbReference type="AlphaFoldDB" id="A0A1B0D920"/>
<dbReference type="Pfam" id="PF16064">
    <property type="entry name" value="DUF4806"/>
    <property type="match status" value="1"/>
</dbReference>
<name>A0A1B0D920_PHLPP</name>
<evidence type="ECO:0000313" key="2">
    <source>
        <dbReference type="Proteomes" id="UP000092462"/>
    </source>
</evidence>
<dbReference type="VEuPathDB" id="VectorBase:PPAI004132"/>
<evidence type="ECO:0000313" key="1">
    <source>
        <dbReference type="EnsemblMetazoa" id="PPAI004132-PA"/>
    </source>
</evidence>
<proteinExistence type="predicted"/>
<dbReference type="EMBL" id="AJVK01028046">
    <property type="status" value="NOT_ANNOTATED_CDS"/>
    <property type="molecule type" value="Genomic_DNA"/>
</dbReference>
<protein>
    <submittedName>
        <fullName evidence="1">Uncharacterized protein</fullName>
    </submittedName>
</protein>
<dbReference type="Proteomes" id="UP000092462">
    <property type="component" value="Unassembled WGS sequence"/>
</dbReference>